<protein>
    <recommendedName>
        <fullName evidence="7">Peptide deformylase</fullName>
        <ecNumber evidence="7">3.5.1.88</ecNumber>
    </recommendedName>
</protein>
<dbReference type="Proteomes" id="UP000770661">
    <property type="component" value="Unassembled WGS sequence"/>
</dbReference>
<dbReference type="EMBL" id="JACEEZ010019814">
    <property type="protein sequence ID" value="KAG0715292.1"/>
    <property type="molecule type" value="Genomic_DNA"/>
</dbReference>
<dbReference type="GO" id="GO:0042586">
    <property type="term" value="F:peptide deformylase activity"/>
    <property type="evidence" value="ECO:0007669"/>
    <property type="project" value="UniProtKB-EC"/>
</dbReference>
<dbReference type="PANTHER" id="PTHR10458">
    <property type="entry name" value="PEPTIDE DEFORMYLASE"/>
    <property type="match status" value="1"/>
</dbReference>
<dbReference type="GO" id="GO:0046872">
    <property type="term" value="F:metal ion binding"/>
    <property type="evidence" value="ECO:0007669"/>
    <property type="project" value="UniProtKB-KW"/>
</dbReference>
<gene>
    <name evidence="8" type="primary">PDF</name>
    <name evidence="8" type="ORF">GWK47_012254</name>
</gene>
<dbReference type="NCBIfam" id="NF001159">
    <property type="entry name" value="PRK00150.1-3"/>
    <property type="match status" value="1"/>
</dbReference>
<comment type="caution">
    <text evidence="8">The sequence shown here is derived from an EMBL/GenBank/DDBJ whole genome shotgun (WGS) entry which is preliminary data.</text>
</comment>
<dbReference type="GO" id="GO:0005739">
    <property type="term" value="C:mitochondrion"/>
    <property type="evidence" value="ECO:0007669"/>
    <property type="project" value="UniProtKB-ARBA"/>
</dbReference>
<organism evidence="8 9">
    <name type="scientific">Chionoecetes opilio</name>
    <name type="common">Atlantic snow crab</name>
    <name type="synonym">Cancer opilio</name>
    <dbReference type="NCBI Taxonomy" id="41210"/>
    <lineage>
        <taxon>Eukaryota</taxon>
        <taxon>Metazoa</taxon>
        <taxon>Ecdysozoa</taxon>
        <taxon>Arthropoda</taxon>
        <taxon>Crustacea</taxon>
        <taxon>Multicrustacea</taxon>
        <taxon>Malacostraca</taxon>
        <taxon>Eumalacostraca</taxon>
        <taxon>Eucarida</taxon>
        <taxon>Decapoda</taxon>
        <taxon>Pleocyemata</taxon>
        <taxon>Brachyura</taxon>
        <taxon>Eubrachyura</taxon>
        <taxon>Majoidea</taxon>
        <taxon>Majidae</taxon>
        <taxon>Chionoecetes</taxon>
    </lineage>
</organism>
<evidence type="ECO:0000256" key="1">
    <source>
        <dbReference type="ARBA" id="ARBA00010759"/>
    </source>
</evidence>
<dbReference type="HAMAP" id="MF_00163">
    <property type="entry name" value="Pep_deformylase"/>
    <property type="match status" value="1"/>
</dbReference>
<evidence type="ECO:0000256" key="5">
    <source>
        <dbReference type="ARBA" id="ARBA00037114"/>
    </source>
</evidence>
<evidence type="ECO:0000256" key="6">
    <source>
        <dbReference type="ARBA" id="ARBA00048875"/>
    </source>
</evidence>
<sequence>MAGQRFVAAYRNILNPKPVKPPFLHVCQVGDPVLRSVAEPVEVEHLNCPELKQIILQMKQVMKRYDSVGLAAPQIGIPLRILLLEFKPERKEEFGADIYATREMSPLPLTVLINPKMDVVDYNKVEFPESCESVRGFSALVPRYKSVSLSGVDQNGEPVKLQGKGWLARMIQHEMDHLDGKLYIDCMTAKTFQNDAWHRINVHQGRVKIEFHKK</sequence>
<evidence type="ECO:0000256" key="4">
    <source>
        <dbReference type="ARBA" id="ARBA00022917"/>
    </source>
</evidence>
<keyword evidence="3 7" id="KW-0378">Hydrolase</keyword>
<comment type="catalytic activity">
    <reaction evidence="6 7">
        <text>N-terminal N-formyl-L-methionyl-[peptide] + H2O = N-terminal L-methionyl-[peptide] + formate</text>
        <dbReference type="Rhea" id="RHEA:24420"/>
        <dbReference type="Rhea" id="RHEA-COMP:10639"/>
        <dbReference type="Rhea" id="RHEA-COMP:10640"/>
        <dbReference type="ChEBI" id="CHEBI:15377"/>
        <dbReference type="ChEBI" id="CHEBI:15740"/>
        <dbReference type="ChEBI" id="CHEBI:49298"/>
        <dbReference type="ChEBI" id="CHEBI:64731"/>
        <dbReference type="EC" id="3.5.1.88"/>
    </reaction>
</comment>
<name>A0A8J5CPI2_CHIOP</name>
<comment type="similarity">
    <text evidence="1 7">Belongs to the polypeptide deformylase family.</text>
</comment>
<dbReference type="InterPro" id="IPR023635">
    <property type="entry name" value="Peptide_deformylase"/>
</dbReference>
<keyword evidence="9" id="KW-1185">Reference proteome</keyword>
<evidence type="ECO:0000256" key="2">
    <source>
        <dbReference type="ARBA" id="ARBA00022723"/>
    </source>
</evidence>
<keyword evidence="2 7" id="KW-0479">Metal-binding</keyword>
<comment type="function">
    <text evidence="5 7">Removes the formyl group from the N-terminal Met of newly synthesized proteins.</text>
</comment>
<dbReference type="AlphaFoldDB" id="A0A8J5CPI2"/>
<dbReference type="CDD" id="cd00487">
    <property type="entry name" value="Pep_deformylase"/>
    <property type="match status" value="1"/>
</dbReference>
<proteinExistence type="inferred from homology"/>
<evidence type="ECO:0000256" key="3">
    <source>
        <dbReference type="ARBA" id="ARBA00022801"/>
    </source>
</evidence>
<dbReference type="PIRSF" id="PIRSF004749">
    <property type="entry name" value="Pep_def"/>
    <property type="match status" value="1"/>
</dbReference>
<dbReference type="GO" id="GO:0006412">
    <property type="term" value="P:translation"/>
    <property type="evidence" value="ECO:0007669"/>
    <property type="project" value="UniProtKB-KW"/>
</dbReference>
<keyword evidence="4 7" id="KW-0648">Protein biosynthesis</keyword>
<dbReference type="Pfam" id="PF01327">
    <property type="entry name" value="Pep_deformylase"/>
    <property type="match status" value="1"/>
</dbReference>
<reference evidence="8" key="1">
    <citation type="submission" date="2020-07" db="EMBL/GenBank/DDBJ databases">
        <title>The High-quality genome of the commercially important snow crab, Chionoecetes opilio.</title>
        <authorList>
            <person name="Jeong J.-H."/>
            <person name="Ryu S."/>
        </authorList>
    </citation>
    <scope>NUCLEOTIDE SEQUENCE</scope>
    <source>
        <strain evidence="8">MADBK_172401_WGS</strain>
        <tissue evidence="8">Digestive gland</tissue>
    </source>
</reference>
<dbReference type="Gene3D" id="3.90.45.10">
    <property type="entry name" value="Peptide deformylase"/>
    <property type="match status" value="1"/>
</dbReference>
<dbReference type="SUPFAM" id="SSF56420">
    <property type="entry name" value="Peptide deformylase"/>
    <property type="match status" value="1"/>
</dbReference>
<dbReference type="PANTHER" id="PTHR10458:SF2">
    <property type="entry name" value="PEPTIDE DEFORMYLASE, MITOCHONDRIAL"/>
    <property type="match status" value="1"/>
</dbReference>
<dbReference type="PRINTS" id="PR01576">
    <property type="entry name" value="PDEFORMYLASE"/>
</dbReference>
<evidence type="ECO:0000256" key="7">
    <source>
        <dbReference type="RuleBase" id="RU362111"/>
    </source>
</evidence>
<evidence type="ECO:0000313" key="9">
    <source>
        <dbReference type="Proteomes" id="UP000770661"/>
    </source>
</evidence>
<dbReference type="OrthoDB" id="276063at2759"/>
<accession>A0A8J5CPI2</accession>
<evidence type="ECO:0000313" key="8">
    <source>
        <dbReference type="EMBL" id="KAG0715292.1"/>
    </source>
</evidence>
<dbReference type="EC" id="3.5.1.88" evidence="7"/>
<dbReference type="InterPro" id="IPR036821">
    <property type="entry name" value="Peptide_deformylase_sf"/>
</dbReference>
<dbReference type="FunFam" id="3.90.45.10:FF:000003">
    <property type="entry name" value="Peptide deformylase"/>
    <property type="match status" value="1"/>
</dbReference>